<keyword evidence="5" id="KW-0186">Copper</keyword>
<name>A0ABW1EU24_9ACTN</name>
<evidence type="ECO:0000313" key="8">
    <source>
        <dbReference type="Proteomes" id="UP001596067"/>
    </source>
</evidence>
<protein>
    <submittedName>
        <fullName evidence="7">Tyrosinase family protein</fullName>
    </submittedName>
</protein>
<evidence type="ECO:0000256" key="5">
    <source>
        <dbReference type="ARBA" id="ARBA00023008"/>
    </source>
</evidence>
<sequence length="348" mass="38239">MDVRKNAIRLTTQERDHFLEALIRLRQRQAPGAPAGVSVYDRFVALHGAVMAVTVPGLPPEETVNFGHWNIGFCAWHRKYLREFELALQAEVPGVTIPYWDWADHVGATGKLFHRDFLGSLRTGAPAPLTDSVLRASVPPAERPAWWPANAPGFPIHPLLEDTFGTSLARGSVQVSWPPPQASITQLEQLVVDQPGVHPFWYFWLVLEQGITGLPTHNTGHNFVGGHMSSQAFSPNDPVFWLHHANVDRIWATWQAGRLAAVVGSKPSNHYPPADQLSPFDLKPAPPGHRLGDAMWPWVGGASGYDTTSLDPQVKAFLPDFSAQAAVTVDDMLEADAVGYRYEPPGGP</sequence>
<evidence type="ECO:0000256" key="2">
    <source>
        <dbReference type="ARBA" id="ARBA00009928"/>
    </source>
</evidence>
<evidence type="ECO:0000256" key="4">
    <source>
        <dbReference type="ARBA" id="ARBA00023002"/>
    </source>
</evidence>
<reference evidence="8" key="1">
    <citation type="journal article" date="2019" name="Int. J. Syst. Evol. Microbiol.">
        <title>The Global Catalogue of Microorganisms (GCM) 10K type strain sequencing project: providing services to taxonomists for standard genome sequencing and annotation.</title>
        <authorList>
            <consortium name="The Broad Institute Genomics Platform"/>
            <consortium name="The Broad Institute Genome Sequencing Center for Infectious Disease"/>
            <person name="Wu L."/>
            <person name="Ma J."/>
        </authorList>
    </citation>
    <scope>NUCLEOTIDE SEQUENCE [LARGE SCALE GENOMIC DNA]</scope>
    <source>
        <strain evidence="8">CGMCC 4.1469</strain>
    </source>
</reference>
<feature type="domain" description="Tyrosinase copper-binding" evidence="6">
    <location>
        <begin position="237"/>
        <end position="248"/>
    </location>
</feature>
<gene>
    <name evidence="7" type="ORF">ACFP0N_09285</name>
</gene>
<dbReference type="InterPro" id="IPR002227">
    <property type="entry name" value="Tyrosinase_Cu-bd"/>
</dbReference>
<dbReference type="PRINTS" id="PR00092">
    <property type="entry name" value="TYROSINASE"/>
</dbReference>
<evidence type="ECO:0000313" key="7">
    <source>
        <dbReference type="EMBL" id="MFC5885162.1"/>
    </source>
</evidence>
<comment type="similarity">
    <text evidence="2">Belongs to the tyrosinase family.</text>
</comment>
<proteinExistence type="inferred from homology"/>
<dbReference type="Pfam" id="PF00264">
    <property type="entry name" value="Tyrosinase"/>
    <property type="match status" value="1"/>
</dbReference>
<dbReference type="Gene3D" id="1.10.1280.10">
    <property type="entry name" value="Di-copper center containing domain from catechol oxidase"/>
    <property type="match status" value="1"/>
</dbReference>
<keyword evidence="3" id="KW-0479">Metal-binding</keyword>
<evidence type="ECO:0000259" key="6">
    <source>
        <dbReference type="PROSITE" id="PS00498"/>
    </source>
</evidence>
<organism evidence="7 8">
    <name type="scientific">Kitasatospora aburaviensis</name>
    <dbReference type="NCBI Taxonomy" id="67265"/>
    <lineage>
        <taxon>Bacteria</taxon>
        <taxon>Bacillati</taxon>
        <taxon>Actinomycetota</taxon>
        <taxon>Actinomycetes</taxon>
        <taxon>Kitasatosporales</taxon>
        <taxon>Streptomycetaceae</taxon>
        <taxon>Kitasatospora</taxon>
    </lineage>
</organism>
<dbReference type="Proteomes" id="UP001596067">
    <property type="component" value="Unassembled WGS sequence"/>
</dbReference>
<accession>A0ABW1EU24</accession>
<dbReference type="RefSeq" id="WP_313762072.1">
    <property type="nucleotide sequence ID" value="NZ_BAAAVH010000084.1"/>
</dbReference>
<keyword evidence="8" id="KW-1185">Reference proteome</keyword>
<dbReference type="EMBL" id="JBHSOD010000008">
    <property type="protein sequence ID" value="MFC5885162.1"/>
    <property type="molecule type" value="Genomic_DNA"/>
</dbReference>
<dbReference type="PANTHER" id="PTHR11474">
    <property type="entry name" value="TYROSINASE FAMILY MEMBER"/>
    <property type="match status" value="1"/>
</dbReference>
<evidence type="ECO:0000256" key="1">
    <source>
        <dbReference type="ARBA" id="ARBA00001973"/>
    </source>
</evidence>
<evidence type="ECO:0000256" key="3">
    <source>
        <dbReference type="ARBA" id="ARBA00022723"/>
    </source>
</evidence>
<dbReference type="InterPro" id="IPR008922">
    <property type="entry name" value="Di-copper_centre_dom_sf"/>
</dbReference>
<dbReference type="InterPro" id="IPR050316">
    <property type="entry name" value="Tyrosinase/Hemocyanin"/>
</dbReference>
<dbReference type="SUPFAM" id="SSF48056">
    <property type="entry name" value="Di-copper centre-containing domain"/>
    <property type="match status" value="1"/>
</dbReference>
<dbReference type="PROSITE" id="PS00498">
    <property type="entry name" value="TYROSINASE_2"/>
    <property type="match status" value="1"/>
</dbReference>
<keyword evidence="4" id="KW-0560">Oxidoreductase</keyword>
<comment type="caution">
    <text evidence="7">The sequence shown here is derived from an EMBL/GenBank/DDBJ whole genome shotgun (WGS) entry which is preliminary data.</text>
</comment>
<comment type="cofactor">
    <cofactor evidence="1">
        <name>Cu(2+)</name>
        <dbReference type="ChEBI" id="CHEBI:29036"/>
    </cofactor>
</comment>
<dbReference type="PANTHER" id="PTHR11474:SF126">
    <property type="entry name" value="TYROSINASE-LIKE PROTEIN TYR-1-RELATED"/>
    <property type="match status" value="1"/>
</dbReference>